<comment type="caution">
    <text evidence="7">The sequence shown here is derived from an EMBL/GenBank/DDBJ whole genome shotgun (WGS) entry which is preliminary data.</text>
</comment>
<dbReference type="SMART" id="SM00382">
    <property type="entry name" value="AAA"/>
    <property type="match status" value="1"/>
</dbReference>
<dbReference type="RefSeq" id="WP_190928245.1">
    <property type="nucleotide sequence ID" value="NZ_JACXJA010000015.1"/>
</dbReference>
<dbReference type="Pfam" id="PF00004">
    <property type="entry name" value="AAA"/>
    <property type="match status" value="1"/>
</dbReference>
<dbReference type="InterPro" id="IPR052381">
    <property type="entry name" value="AAA_domain_protein"/>
</dbReference>
<evidence type="ECO:0000256" key="5">
    <source>
        <dbReference type="SAM" id="MobiDB-lite"/>
    </source>
</evidence>
<dbReference type="InterPro" id="IPR003959">
    <property type="entry name" value="ATPase_AAA_core"/>
</dbReference>
<dbReference type="InterPro" id="IPR003593">
    <property type="entry name" value="AAA+_ATPase"/>
</dbReference>
<dbReference type="Gene3D" id="3.40.50.300">
    <property type="entry name" value="P-loop containing nucleotide triphosphate hydrolases"/>
    <property type="match status" value="1"/>
</dbReference>
<dbReference type="Proteomes" id="UP000639396">
    <property type="component" value="Unassembled WGS sequence"/>
</dbReference>
<evidence type="ECO:0000256" key="4">
    <source>
        <dbReference type="ARBA" id="ARBA00040480"/>
    </source>
</evidence>
<dbReference type="InterPro" id="IPR027417">
    <property type="entry name" value="P-loop_NTPase"/>
</dbReference>
<evidence type="ECO:0000256" key="3">
    <source>
        <dbReference type="ARBA" id="ARBA00038088"/>
    </source>
</evidence>
<dbReference type="PANTHER" id="PTHR42960:SF1">
    <property type="entry name" value="YCF46 PROTEIN"/>
    <property type="match status" value="1"/>
</dbReference>
<protein>
    <recommendedName>
        <fullName evidence="4">Uncharacterized AAA domain-containing protein ycf46</fullName>
    </recommendedName>
</protein>
<evidence type="ECO:0000313" key="8">
    <source>
        <dbReference type="Proteomes" id="UP000639396"/>
    </source>
</evidence>
<keyword evidence="1" id="KW-0547">Nucleotide-binding</keyword>
<comment type="similarity">
    <text evidence="3">Belongs to the AAA ATPase family. Highly divergent.</text>
</comment>
<dbReference type="GO" id="GO:0016887">
    <property type="term" value="F:ATP hydrolysis activity"/>
    <property type="evidence" value="ECO:0007669"/>
    <property type="project" value="InterPro"/>
</dbReference>
<dbReference type="SUPFAM" id="SSF52540">
    <property type="entry name" value="P-loop containing nucleoside triphosphate hydrolases"/>
    <property type="match status" value="1"/>
</dbReference>
<feature type="domain" description="AAA+ ATPase" evidence="6">
    <location>
        <begin position="23"/>
        <end position="158"/>
    </location>
</feature>
<evidence type="ECO:0000313" key="7">
    <source>
        <dbReference type="EMBL" id="MBD2862922.1"/>
    </source>
</evidence>
<reference evidence="7" key="1">
    <citation type="submission" date="2020-09" db="EMBL/GenBank/DDBJ databases">
        <title>A novel bacterium of genus Paenibacillus, isolated from South China Sea.</title>
        <authorList>
            <person name="Huang H."/>
            <person name="Mo K."/>
            <person name="Hu Y."/>
        </authorList>
    </citation>
    <scope>NUCLEOTIDE SEQUENCE</scope>
    <source>
        <strain evidence="7">IB182363</strain>
    </source>
</reference>
<accession>A0A927H098</accession>
<evidence type="ECO:0000256" key="2">
    <source>
        <dbReference type="ARBA" id="ARBA00022840"/>
    </source>
</evidence>
<evidence type="ECO:0000256" key="1">
    <source>
        <dbReference type="ARBA" id="ARBA00022741"/>
    </source>
</evidence>
<dbReference type="Gene3D" id="1.10.8.60">
    <property type="match status" value="1"/>
</dbReference>
<proteinExistence type="inferred from homology"/>
<dbReference type="GO" id="GO:0005524">
    <property type="term" value="F:ATP binding"/>
    <property type="evidence" value="ECO:0007669"/>
    <property type="project" value="UniProtKB-KW"/>
</dbReference>
<organism evidence="7 8">
    <name type="scientific">Paenibacillus oceani</name>
    <dbReference type="NCBI Taxonomy" id="2772510"/>
    <lineage>
        <taxon>Bacteria</taxon>
        <taxon>Bacillati</taxon>
        <taxon>Bacillota</taxon>
        <taxon>Bacilli</taxon>
        <taxon>Bacillales</taxon>
        <taxon>Paenibacillaceae</taxon>
        <taxon>Paenibacillus</taxon>
    </lineage>
</organism>
<keyword evidence="8" id="KW-1185">Reference proteome</keyword>
<name>A0A927H098_9BACL</name>
<gene>
    <name evidence="7" type="ORF">IDH45_13100</name>
</gene>
<feature type="region of interest" description="Disordered" evidence="5">
    <location>
        <begin position="253"/>
        <end position="274"/>
    </location>
</feature>
<dbReference type="AlphaFoldDB" id="A0A927H098"/>
<keyword evidence="2" id="KW-0067">ATP-binding</keyword>
<evidence type="ECO:0000259" key="6">
    <source>
        <dbReference type="SMART" id="SM00382"/>
    </source>
</evidence>
<dbReference type="EMBL" id="JACXJA010000015">
    <property type="protein sequence ID" value="MBD2862922.1"/>
    <property type="molecule type" value="Genomic_DNA"/>
</dbReference>
<dbReference type="PANTHER" id="PTHR42960">
    <property type="entry name" value="YCF46 PROTEIN"/>
    <property type="match status" value="1"/>
</dbReference>
<sequence length="274" mass="30579">MKAWLNKRNDSWSEEAVRYGLSAPKGVLLTGVPGCGKSLVAKAVSSLWTLPLLRLDVGKLFGMWIGTSESKMRSAIQMAEAIAPCVLWIDEIEKGFRGVGAIGDSGTANRVFGTFLTWMQEKTKMVFVIATANDISGLPPELMRKGRFDEIIFVDLPNAEERRQIVRLHLQKRLKKLLDEAEIDTIVRKTDGFSGAELEQVILSGLFEAFAERRDVVMQDILQAVQATVPLSVTQTEKIDALRKWAQERAIPATSNSTYTRPDPGFRPPGWFNR</sequence>
<dbReference type="CDD" id="cd19507">
    <property type="entry name" value="RecA-like_Ycf46-like"/>
    <property type="match status" value="1"/>
</dbReference>